<dbReference type="EMBL" id="JBHSJD010000013">
    <property type="protein sequence ID" value="MFC5023778.1"/>
    <property type="molecule type" value="Genomic_DNA"/>
</dbReference>
<protein>
    <submittedName>
        <fullName evidence="1">Nucleotidyltransferase domain-containing protein</fullName>
    </submittedName>
</protein>
<name>A0ABV9XGG8_9ACTN</name>
<dbReference type="InterPro" id="IPR019646">
    <property type="entry name" value="Aminoglyc_AdlTrfase"/>
</dbReference>
<comment type="caution">
    <text evidence="1">The sequence shown here is derived from an EMBL/GenBank/DDBJ whole genome shotgun (WGS) entry which is preliminary data.</text>
</comment>
<accession>A0ABV9XGG8</accession>
<organism evidence="1 2">
    <name type="scientific">Streptomyces coeruleoprunus</name>
    <dbReference type="NCBI Taxonomy" id="285563"/>
    <lineage>
        <taxon>Bacteria</taxon>
        <taxon>Bacillati</taxon>
        <taxon>Actinomycetota</taxon>
        <taxon>Actinomycetes</taxon>
        <taxon>Kitasatosporales</taxon>
        <taxon>Streptomycetaceae</taxon>
        <taxon>Streptomyces</taxon>
    </lineage>
</organism>
<dbReference type="Gene3D" id="3.30.460.40">
    <property type="match status" value="1"/>
</dbReference>
<gene>
    <name evidence="1" type="ORF">ACFPM3_16690</name>
</gene>
<proteinExistence type="predicted"/>
<dbReference type="RefSeq" id="WP_345687300.1">
    <property type="nucleotide sequence ID" value="NZ_BAABIT010000001.1"/>
</dbReference>
<evidence type="ECO:0000313" key="1">
    <source>
        <dbReference type="EMBL" id="MFC5023778.1"/>
    </source>
</evidence>
<keyword evidence="2" id="KW-1185">Reference proteome</keyword>
<dbReference type="Proteomes" id="UP001595829">
    <property type="component" value="Unassembled WGS sequence"/>
</dbReference>
<dbReference type="Pfam" id="PF10706">
    <property type="entry name" value="Aminoglyc_resit"/>
    <property type="match status" value="1"/>
</dbReference>
<sequence length="207" mass="23430">MSEDTLGPWVPERPEDVAEVFAQADFPWWIAGGYAIELAVGHELRPHSDLDVLVLRRDQTLVRGFLADWDLYVADPPGQGKLRPWHPGEVLQPSLHDVWCRRTPKAPWSVQLMLDEAEGTQWVSRRAPAIRRPIDQLGRTSETGIPYLAPEVQLFYKAKATREKDATDFEAVLPLLDAPARAWLADAIRVIVPGHPWLGRLLPVSRR</sequence>
<dbReference type="InterPro" id="IPR043519">
    <property type="entry name" value="NT_sf"/>
</dbReference>
<evidence type="ECO:0000313" key="2">
    <source>
        <dbReference type="Proteomes" id="UP001595829"/>
    </source>
</evidence>
<dbReference type="SUPFAM" id="SSF81301">
    <property type="entry name" value="Nucleotidyltransferase"/>
    <property type="match status" value="1"/>
</dbReference>
<reference evidence="2" key="1">
    <citation type="journal article" date="2019" name="Int. J. Syst. Evol. Microbiol.">
        <title>The Global Catalogue of Microorganisms (GCM) 10K type strain sequencing project: providing services to taxonomists for standard genome sequencing and annotation.</title>
        <authorList>
            <consortium name="The Broad Institute Genomics Platform"/>
            <consortium name="The Broad Institute Genome Sequencing Center for Infectious Disease"/>
            <person name="Wu L."/>
            <person name="Ma J."/>
        </authorList>
    </citation>
    <scope>NUCLEOTIDE SEQUENCE [LARGE SCALE GENOMIC DNA]</scope>
    <source>
        <strain evidence="2">CGMCC 4.1648</strain>
    </source>
</reference>